<accession>A0A9Q1ADW0</accession>
<dbReference type="EMBL" id="JAPFFM010000003">
    <property type="protein sequence ID" value="KAJ6767865.1"/>
    <property type="molecule type" value="Genomic_DNA"/>
</dbReference>
<keyword evidence="1" id="KW-1133">Transmembrane helix</keyword>
<keyword evidence="1" id="KW-0472">Membrane</keyword>
<reference evidence="2" key="1">
    <citation type="submission" date="2022-11" db="EMBL/GenBank/DDBJ databases">
        <authorList>
            <person name="Hyden B.L."/>
            <person name="Feng K."/>
            <person name="Yates T."/>
            <person name="Jawdy S."/>
            <person name="Smart L.B."/>
            <person name="Muchero W."/>
        </authorList>
    </citation>
    <scope>NUCLEOTIDE SEQUENCE</scope>
    <source>
        <tissue evidence="2">Shoot tip</tissue>
    </source>
</reference>
<name>A0A9Q1ADW0_9ROSI</name>
<organism evidence="2 3">
    <name type="scientific">Salix koriyanagi</name>
    <dbReference type="NCBI Taxonomy" id="2511006"/>
    <lineage>
        <taxon>Eukaryota</taxon>
        <taxon>Viridiplantae</taxon>
        <taxon>Streptophyta</taxon>
        <taxon>Embryophyta</taxon>
        <taxon>Tracheophyta</taxon>
        <taxon>Spermatophyta</taxon>
        <taxon>Magnoliopsida</taxon>
        <taxon>eudicotyledons</taxon>
        <taxon>Gunneridae</taxon>
        <taxon>Pentapetalae</taxon>
        <taxon>rosids</taxon>
        <taxon>fabids</taxon>
        <taxon>Malpighiales</taxon>
        <taxon>Salicaceae</taxon>
        <taxon>Saliceae</taxon>
        <taxon>Salix</taxon>
    </lineage>
</organism>
<dbReference type="Proteomes" id="UP001151752">
    <property type="component" value="Chromosome 8"/>
</dbReference>
<keyword evidence="1" id="KW-0812">Transmembrane</keyword>
<proteinExistence type="predicted"/>
<evidence type="ECO:0000313" key="2">
    <source>
        <dbReference type="EMBL" id="KAJ6767865.1"/>
    </source>
</evidence>
<dbReference type="AlphaFoldDB" id="A0A9Q1ADW0"/>
<keyword evidence="3" id="KW-1185">Reference proteome</keyword>
<protein>
    <submittedName>
        <fullName evidence="2">Uncharacterized protein</fullName>
    </submittedName>
</protein>
<gene>
    <name evidence="2" type="ORF">OIU74_021683</name>
</gene>
<evidence type="ECO:0000256" key="1">
    <source>
        <dbReference type="SAM" id="Phobius"/>
    </source>
</evidence>
<sequence>MKMVERMTYNVEGTRGSKIPSVLFAMTTAKTSSKWSGISFNYLKTCQTCCAGLFHFIFQVAMGWPFDLSEFKHGRIFQEALKSFRVSESHTPICRADHKLPLMACRLLISCITTAVALLLIVSRTLQGFQISTTMISGMRKLILYMIMSSTSPSTMDRGLDVRNRVTRKQDPNSIQLPRGQGSIRTQHEINRGSARDFTFRN</sequence>
<comment type="caution">
    <text evidence="2">The sequence shown here is derived from an EMBL/GenBank/DDBJ whole genome shotgun (WGS) entry which is preliminary data.</text>
</comment>
<evidence type="ECO:0000313" key="3">
    <source>
        <dbReference type="Proteomes" id="UP001151752"/>
    </source>
</evidence>
<feature type="transmembrane region" description="Helical" evidence="1">
    <location>
        <begin position="103"/>
        <end position="122"/>
    </location>
</feature>
<reference evidence="2" key="2">
    <citation type="journal article" date="2023" name="Int. J. Mol. Sci.">
        <title>De Novo Assembly and Annotation of 11 Diverse Shrub Willow (Salix) Genomes Reveals Novel Gene Organization in Sex-Linked Regions.</title>
        <authorList>
            <person name="Hyden B."/>
            <person name="Feng K."/>
            <person name="Yates T.B."/>
            <person name="Jawdy S."/>
            <person name="Cereghino C."/>
            <person name="Smart L.B."/>
            <person name="Muchero W."/>
        </authorList>
    </citation>
    <scope>NUCLEOTIDE SEQUENCE</scope>
    <source>
        <tissue evidence="2">Shoot tip</tissue>
    </source>
</reference>